<reference evidence="2" key="2">
    <citation type="submission" date="2015-01" db="EMBL/GenBank/DDBJ databases">
        <title>Evolutionary Origins and Diversification of the Mycorrhizal Mutualists.</title>
        <authorList>
            <consortium name="DOE Joint Genome Institute"/>
            <consortium name="Mycorrhizal Genomics Consortium"/>
            <person name="Kohler A."/>
            <person name="Kuo A."/>
            <person name="Nagy L.G."/>
            <person name="Floudas D."/>
            <person name="Copeland A."/>
            <person name="Barry K.W."/>
            <person name="Cichocki N."/>
            <person name="Veneault-Fourrey C."/>
            <person name="LaButti K."/>
            <person name="Lindquist E.A."/>
            <person name="Lipzen A."/>
            <person name="Lundell T."/>
            <person name="Morin E."/>
            <person name="Murat C."/>
            <person name="Riley R."/>
            <person name="Ohm R."/>
            <person name="Sun H."/>
            <person name="Tunlid A."/>
            <person name="Henrissat B."/>
            <person name="Grigoriev I.V."/>
            <person name="Hibbett D.S."/>
            <person name="Martin F."/>
        </authorList>
    </citation>
    <scope>NUCLEOTIDE SEQUENCE [LARGE SCALE GENOMIC DNA]</scope>
    <source>
        <strain evidence="2">441</strain>
    </source>
</reference>
<sequence>MSIEKPSRLRCHHFHWKVELTSEDHYCAASDTCCTSLPPDISGDELQPIFLSH</sequence>
<dbReference type="EMBL" id="KN833716">
    <property type="protein sequence ID" value="KIK24450.1"/>
    <property type="molecule type" value="Genomic_DNA"/>
</dbReference>
<protein>
    <submittedName>
        <fullName evidence="1">Uncharacterized protein</fullName>
    </submittedName>
</protein>
<accession>A0A0C9YHJ0</accession>
<proteinExistence type="predicted"/>
<name>A0A0C9YHJ0_9AGAM</name>
<gene>
    <name evidence="1" type="ORF">PISMIDRAFT_678322</name>
</gene>
<keyword evidence="2" id="KW-1185">Reference proteome</keyword>
<reference evidence="1 2" key="1">
    <citation type="submission" date="2014-04" db="EMBL/GenBank/DDBJ databases">
        <authorList>
            <consortium name="DOE Joint Genome Institute"/>
            <person name="Kuo A."/>
            <person name="Kohler A."/>
            <person name="Costa M.D."/>
            <person name="Nagy L.G."/>
            <person name="Floudas D."/>
            <person name="Copeland A."/>
            <person name="Barry K.W."/>
            <person name="Cichocki N."/>
            <person name="Veneault-Fourrey C."/>
            <person name="LaButti K."/>
            <person name="Lindquist E.A."/>
            <person name="Lipzen A."/>
            <person name="Lundell T."/>
            <person name="Morin E."/>
            <person name="Murat C."/>
            <person name="Sun H."/>
            <person name="Tunlid A."/>
            <person name="Henrissat B."/>
            <person name="Grigoriev I.V."/>
            <person name="Hibbett D.S."/>
            <person name="Martin F."/>
            <person name="Nordberg H.P."/>
            <person name="Cantor M.N."/>
            <person name="Hua S.X."/>
        </authorList>
    </citation>
    <scope>NUCLEOTIDE SEQUENCE [LARGE SCALE GENOMIC DNA]</scope>
    <source>
        <strain evidence="1 2">441</strain>
    </source>
</reference>
<evidence type="ECO:0000313" key="1">
    <source>
        <dbReference type="EMBL" id="KIK24450.1"/>
    </source>
</evidence>
<dbReference type="Proteomes" id="UP000054018">
    <property type="component" value="Unassembled WGS sequence"/>
</dbReference>
<organism evidence="1 2">
    <name type="scientific">Pisolithus microcarpus 441</name>
    <dbReference type="NCBI Taxonomy" id="765257"/>
    <lineage>
        <taxon>Eukaryota</taxon>
        <taxon>Fungi</taxon>
        <taxon>Dikarya</taxon>
        <taxon>Basidiomycota</taxon>
        <taxon>Agaricomycotina</taxon>
        <taxon>Agaricomycetes</taxon>
        <taxon>Agaricomycetidae</taxon>
        <taxon>Boletales</taxon>
        <taxon>Sclerodermatineae</taxon>
        <taxon>Pisolithaceae</taxon>
        <taxon>Pisolithus</taxon>
    </lineage>
</organism>
<evidence type="ECO:0000313" key="2">
    <source>
        <dbReference type="Proteomes" id="UP000054018"/>
    </source>
</evidence>
<dbReference type="HOGENOM" id="CLU_3069595_0_0_1"/>
<dbReference type="AlphaFoldDB" id="A0A0C9YHJ0"/>